<reference evidence="2" key="1">
    <citation type="submission" date="2018-06" db="EMBL/GenBank/DDBJ databases">
        <authorList>
            <person name="Zhirakovskaya E."/>
        </authorList>
    </citation>
    <scope>NUCLEOTIDE SEQUENCE</scope>
</reference>
<dbReference type="Pfam" id="PF13360">
    <property type="entry name" value="PQQ_2"/>
    <property type="match status" value="1"/>
</dbReference>
<dbReference type="EMBL" id="UOGL01000520">
    <property type="protein sequence ID" value="VAX41198.1"/>
    <property type="molecule type" value="Genomic_DNA"/>
</dbReference>
<dbReference type="AlphaFoldDB" id="A0A3B1DY79"/>
<dbReference type="InterPro" id="IPR015943">
    <property type="entry name" value="WD40/YVTN_repeat-like_dom_sf"/>
</dbReference>
<evidence type="ECO:0000313" key="2">
    <source>
        <dbReference type="EMBL" id="VAX41198.1"/>
    </source>
</evidence>
<proteinExistence type="predicted"/>
<gene>
    <name evidence="2" type="ORF">MNBD_PLANCTO02-331</name>
</gene>
<dbReference type="InterPro" id="IPR016024">
    <property type="entry name" value="ARM-type_fold"/>
</dbReference>
<dbReference type="SUPFAM" id="SSF50998">
    <property type="entry name" value="Quinoprotein alcohol dehydrogenase-like"/>
    <property type="match status" value="1"/>
</dbReference>
<feature type="non-terminal residue" evidence="2">
    <location>
        <position position="1"/>
    </location>
</feature>
<evidence type="ECO:0000259" key="1">
    <source>
        <dbReference type="Pfam" id="PF13360"/>
    </source>
</evidence>
<dbReference type="Gene3D" id="1.25.10.10">
    <property type="entry name" value="Leucine-rich Repeat Variant"/>
    <property type="match status" value="1"/>
</dbReference>
<protein>
    <recommendedName>
        <fullName evidence="1">Pyrrolo-quinoline quinone repeat domain-containing protein</fullName>
    </recommendedName>
</protein>
<dbReference type="InterPro" id="IPR011047">
    <property type="entry name" value="Quinoprotein_ADH-like_sf"/>
</dbReference>
<dbReference type="InterPro" id="IPR002372">
    <property type="entry name" value="PQQ_rpt_dom"/>
</dbReference>
<organism evidence="2">
    <name type="scientific">hydrothermal vent metagenome</name>
    <dbReference type="NCBI Taxonomy" id="652676"/>
    <lineage>
        <taxon>unclassified sequences</taxon>
        <taxon>metagenomes</taxon>
        <taxon>ecological metagenomes</taxon>
    </lineage>
</organism>
<sequence>KHVQKTRNTSNKEILSSVYRLIQQREDKGLATTVLRSFAYSSGNYMKEMAAGALVATAEFNDLPLLRETMQSQKAGIVQKKASIKALELLLKKEADTDLKLLLEQQNEIIQLAAVTAMLNHGTREGLPVLVKLLESKEIKIRLGAVMTLRAATGKQFKFIAYNSLDKRAASITDWKKWLTTESPTAELKFPLRIHWRGVKYNRTLVAYYGKNIVVEYDNNGKEVWKQSITQPWGCQGLENGNRLILSRSLRTIYEYNAHGELIWKMSNLPPLPSSCQRLENGNTLITCSSVNKIIEVTPSKKTVWEATFPGAPINSKRLENGHTLITLQRNGKVIEIDEKGKVVWEINNLKYPSSASRLPDGNTLICIGSSNTVSEYSPAKKVVWFKNGLPTPYDAQRLENGNTIIASRRGVKEYDPSGKVVWQPRRANYGTAMRVHRY</sequence>
<feature type="domain" description="Pyrrolo-quinoline quinone repeat" evidence="1">
    <location>
        <begin position="252"/>
        <end position="385"/>
    </location>
</feature>
<name>A0A3B1DY79_9ZZZZ</name>
<dbReference type="InterPro" id="IPR011989">
    <property type="entry name" value="ARM-like"/>
</dbReference>
<accession>A0A3B1DY79</accession>
<dbReference type="Gene3D" id="2.130.10.10">
    <property type="entry name" value="YVTN repeat-like/Quinoprotein amine dehydrogenase"/>
    <property type="match status" value="1"/>
</dbReference>
<dbReference type="SUPFAM" id="SSF48371">
    <property type="entry name" value="ARM repeat"/>
    <property type="match status" value="1"/>
</dbReference>